<feature type="non-terminal residue" evidence="1">
    <location>
        <position position="70"/>
    </location>
</feature>
<dbReference type="AlphaFoldDB" id="A0A392QW88"/>
<proteinExistence type="predicted"/>
<keyword evidence="1" id="KW-0547">Nucleotide-binding</keyword>
<reference evidence="1 2" key="1">
    <citation type="journal article" date="2018" name="Front. Plant Sci.">
        <title>Red Clover (Trifolium pratense) and Zigzag Clover (T. medium) - A Picture of Genomic Similarities and Differences.</title>
        <authorList>
            <person name="Dluhosova J."/>
            <person name="Istvanek J."/>
            <person name="Nedelnik J."/>
            <person name="Repkova J."/>
        </authorList>
    </citation>
    <scope>NUCLEOTIDE SEQUENCE [LARGE SCALE GENOMIC DNA]</scope>
    <source>
        <strain evidence="2">cv. 10/8</strain>
        <tissue evidence="1">Leaf</tissue>
    </source>
</reference>
<comment type="caution">
    <text evidence="1">The sequence shown here is derived from an EMBL/GenBank/DDBJ whole genome shotgun (WGS) entry which is preliminary data.</text>
</comment>
<accession>A0A392QW88</accession>
<sequence>MRLGSSTIPAEQEEIKSFAKWILSIGDGDKEANEYGDSAVCVPEDLERGILAPTLDAVEQVNEYVMSMIP</sequence>
<keyword evidence="2" id="KW-1185">Reference proteome</keyword>
<keyword evidence="1" id="KW-0378">Hydrolase</keyword>
<name>A0A392QW88_9FABA</name>
<dbReference type="EMBL" id="LXQA010161780">
    <property type="protein sequence ID" value="MCI27850.1"/>
    <property type="molecule type" value="Genomic_DNA"/>
</dbReference>
<dbReference type="GO" id="GO:0004386">
    <property type="term" value="F:helicase activity"/>
    <property type="evidence" value="ECO:0007669"/>
    <property type="project" value="UniProtKB-KW"/>
</dbReference>
<keyword evidence="1" id="KW-0347">Helicase</keyword>
<protein>
    <submittedName>
        <fullName evidence="1">ATP-dependent DNA helicase PIF1</fullName>
    </submittedName>
</protein>
<evidence type="ECO:0000313" key="1">
    <source>
        <dbReference type="EMBL" id="MCI27850.1"/>
    </source>
</evidence>
<organism evidence="1 2">
    <name type="scientific">Trifolium medium</name>
    <dbReference type="NCBI Taxonomy" id="97028"/>
    <lineage>
        <taxon>Eukaryota</taxon>
        <taxon>Viridiplantae</taxon>
        <taxon>Streptophyta</taxon>
        <taxon>Embryophyta</taxon>
        <taxon>Tracheophyta</taxon>
        <taxon>Spermatophyta</taxon>
        <taxon>Magnoliopsida</taxon>
        <taxon>eudicotyledons</taxon>
        <taxon>Gunneridae</taxon>
        <taxon>Pentapetalae</taxon>
        <taxon>rosids</taxon>
        <taxon>fabids</taxon>
        <taxon>Fabales</taxon>
        <taxon>Fabaceae</taxon>
        <taxon>Papilionoideae</taxon>
        <taxon>50 kb inversion clade</taxon>
        <taxon>NPAAA clade</taxon>
        <taxon>Hologalegina</taxon>
        <taxon>IRL clade</taxon>
        <taxon>Trifolieae</taxon>
        <taxon>Trifolium</taxon>
    </lineage>
</organism>
<dbReference type="Proteomes" id="UP000265520">
    <property type="component" value="Unassembled WGS sequence"/>
</dbReference>
<evidence type="ECO:0000313" key="2">
    <source>
        <dbReference type="Proteomes" id="UP000265520"/>
    </source>
</evidence>
<keyword evidence="1" id="KW-0067">ATP-binding</keyword>